<dbReference type="SUPFAM" id="SSF53850">
    <property type="entry name" value="Periplasmic binding protein-like II"/>
    <property type="match status" value="1"/>
</dbReference>
<feature type="transmembrane region" description="Helical" evidence="13">
    <location>
        <begin position="534"/>
        <end position="553"/>
    </location>
</feature>
<feature type="compositionally biased region" description="Basic and acidic residues" evidence="12">
    <location>
        <begin position="699"/>
        <end position="713"/>
    </location>
</feature>
<feature type="domain" description="RNase H type-1" evidence="15">
    <location>
        <begin position="1729"/>
        <end position="1858"/>
    </location>
</feature>
<dbReference type="Gene3D" id="3.40.50.2300">
    <property type="match status" value="1"/>
</dbReference>
<evidence type="ECO:0000256" key="2">
    <source>
        <dbReference type="ARBA" id="ARBA00022448"/>
    </source>
</evidence>
<evidence type="ECO:0000256" key="5">
    <source>
        <dbReference type="ARBA" id="ARBA00023065"/>
    </source>
</evidence>
<keyword evidence="8" id="KW-0233">DNA recombination</keyword>
<evidence type="ECO:0000256" key="6">
    <source>
        <dbReference type="ARBA" id="ARBA00023136"/>
    </source>
</evidence>
<dbReference type="CDD" id="cd13686">
    <property type="entry name" value="GluR_Plant"/>
    <property type="match status" value="1"/>
</dbReference>
<dbReference type="Pfam" id="PF00078">
    <property type="entry name" value="RVT_1"/>
    <property type="match status" value="1"/>
</dbReference>
<comment type="subcellular location">
    <subcellularLocation>
        <location evidence="1">Membrane</location>
        <topology evidence="1">Multi-pass membrane protein</topology>
    </subcellularLocation>
</comment>
<dbReference type="GO" id="GO:0004523">
    <property type="term" value="F:RNA-DNA hybrid ribonuclease activity"/>
    <property type="evidence" value="ECO:0007669"/>
    <property type="project" value="InterPro"/>
</dbReference>
<evidence type="ECO:0000256" key="3">
    <source>
        <dbReference type="ARBA" id="ARBA00022692"/>
    </source>
</evidence>
<dbReference type="InterPro" id="IPR005162">
    <property type="entry name" value="Retrotrans_gag_dom"/>
</dbReference>
<evidence type="ECO:0000256" key="11">
    <source>
        <dbReference type="ARBA" id="ARBA00023303"/>
    </source>
</evidence>
<dbReference type="InterPro" id="IPR041577">
    <property type="entry name" value="RT_RNaseH_2"/>
</dbReference>
<dbReference type="PROSITE" id="PS50879">
    <property type="entry name" value="RNASE_H_1"/>
    <property type="match status" value="1"/>
</dbReference>
<keyword evidence="5" id="KW-0406">Ion transport</keyword>
<dbReference type="Pfam" id="PF10613">
    <property type="entry name" value="Lig_chan-Glu_bd"/>
    <property type="match status" value="1"/>
</dbReference>
<keyword evidence="3 13" id="KW-0812">Transmembrane</keyword>
<dbReference type="InterPro" id="IPR019594">
    <property type="entry name" value="Glu/Gly-bd"/>
</dbReference>
<dbReference type="Pfam" id="PF17919">
    <property type="entry name" value="RT_RNaseH_2"/>
    <property type="match status" value="1"/>
</dbReference>
<dbReference type="CDD" id="cd09279">
    <property type="entry name" value="RNase_HI_like"/>
    <property type="match status" value="1"/>
</dbReference>
<dbReference type="InterPro" id="IPR028082">
    <property type="entry name" value="Peripla_BP_I"/>
</dbReference>
<dbReference type="InterPro" id="IPR002156">
    <property type="entry name" value="RNaseH_domain"/>
</dbReference>
<evidence type="ECO:0000256" key="7">
    <source>
        <dbReference type="ARBA" id="ARBA00023170"/>
    </source>
</evidence>
<dbReference type="InterPro" id="IPR012337">
    <property type="entry name" value="RNaseH-like_sf"/>
</dbReference>
<dbReference type="SUPFAM" id="SSF53098">
    <property type="entry name" value="Ribonuclease H-like"/>
    <property type="match status" value="1"/>
</dbReference>
<dbReference type="Gene3D" id="3.10.10.10">
    <property type="entry name" value="HIV Type 1 Reverse Transcriptase, subunit A, domain 1"/>
    <property type="match status" value="1"/>
</dbReference>
<dbReference type="CDD" id="cd00303">
    <property type="entry name" value="retropepsin_like"/>
    <property type="match status" value="1"/>
</dbReference>
<dbReference type="FunFam" id="3.40.190.10:FF:000103">
    <property type="entry name" value="Glutamate receptor"/>
    <property type="match status" value="1"/>
</dbReference>
<evidence type="ECO:0000256" key="4">
    <source>
        <dbReference type="ARBA" id="ARBA00022989"/>
    </source>
</evidence>
<evidence type="ECO:0000259" key="15">
    <source>
        <dbReference type="PROSITE" id="PS50879"/>
    </source>
</evidence>
<dbReference type="EMBL" id="OIVN01005113">
    <property type="protein sequence ID" value="SPD20958.1"/>
    <property type="molecule type" value="Genomic_DNA"/>
</dbReference>
<proteinExistence type="predicted"/>
<dbReference type="Gene3D" id="3.30.70.270">
    <property type="match status" value="2"/>
</dbReference>
<dbReference type="InterPro" id="IPR021109">
    <property type="entry name" value="Peptidase_aspartic_dom_sf"/>
</dbReference>
<dbReference type="PANTHER" id="PTHR48475">
    <property type="entry name" value="RIBONUCLEASE H"/>
    <property type="match status" value="1"/>
</dbReference>
<keyword evidence="10" id="KW-1071">Ligand-gated ion channel</keyword>
<feature type="signal peptide" evidence="14">
    <location>
        <begin position="1"/>
        <end position="26"/>
    </location>
</feature>
<dbReference type="GO" id="GO:0003676">
    <property type="term" value="F:nucleic acid binding"/>
    <property type="evidence" value="ECO:0007669"/>
    <property type="project" value="InterPro"/>
</dbReference>
<keyword evidence="14" id="KW-0732">Signal</keyword>
<dbReference type="GO" id="GO:0016020">
    <property type="term" value="C:membrane"/>
    <property type="evidence" value="ECO:0007669"/>
    <property type="project" value="InterPro"/>
</dbReference>
<organism evidence="16">
    <name type="scientific">Fagus sylvatica</name>
    <name type="common">Beechnut</name>
    <dbReference type="NCBI Taxonomy" id="28930"/>
    <lineage>
        <taxon>Eukaryota</taxon>
        <taxon>Viridiplantae</taxon>
        <taxon>Streptophyta</taxon>
        <taxon>Embryophyta</taxon>
        <taxon>Tracheophyta</taxon>
        <taxon>Spermatophyta</taxon>
        <taxon>Magnoliopsida</taxon>
        <taxon>eudicotyledons</taxon>
        <taxon>Gunneridae</taxon>
        <taxon>Pentapetalae</taxon>
        <taxon>rosids</taxon>
        <taxon>fabids</taxon>
        <taxon>Fagales</taxon>
        <taxon>Fagaceae</taxon>
        <taxon>Fagus</taxon>
    </lineage>
</organism>
<evidence type="ECO:0000256" key="10">
    <source>
        <dbReference type="ARBA" id="ARBA00023286"/>
    </source>
</evidence>
<name>A0A2N9I961_FAGSY</name>
<dbReference type="InterPro" id="IPR043502">
    <property type="entry name" value="DNA/RNA_pol_sf"/>
</dbReference>
<dbReference type="Pfam" id="PF00060">
    <property type="entry name" value="Lig_chan"/>
    <property type="match status" value="1"/>
</dbReference>
<feature type="transmembrane region" description="Helical" evidence="13">
    <location>
        <begin position="474"/>
        <end position="492"/>
    </location>
</feature>
<reference evidence="16" key="1">
    <citation type="submission" date="2018-02" db="EMBL/GenBank/DDBJ databases">
        <authorList>
            <person name="Cohen D.B."/>
            <person name="Kent A.D."/>
        </authorList>
    </citation>
    <scope>NUCLEOTIDE SEQUENCE</scope>
</reference>
<dbReference type="Gene3D" id="2.40.70.10">
    <property type="entry name" value="Acid Proteases"/>
    <property type="match status" value="1"/>
</dbReference>
<evidence type="ECO:0000256" key="12">
    <source>
        <dbReference type="SAM" id="MobiDB-lite"/>
    </source>
</evidence>
<dbReference type="CDD" id="cd01647">
    <property type="entry name" value="RT_LTR"/>
    <property type="match status" value="1"/>
</dbReference>
<dbReference type="InterPro" id="IPR036397">
    <property type="entry name" value="RNaseH_sf"/>
</dbReference>
<keyword evidence="6 13" id="KW-0472">Membrane</keyword>
<evidence type="ECO:0000256" key="1">
    <source>
        <dbReference type="ARBA" id="ARBA00004141"/>
    </source>
</evidence>
<dbReference type="GO" id="GO:0015276">
    <property type="term" value="F:ligand-gated monoatomic ion channel activity"/>
    <property type="evidence" value="ECO:0007669"/>
    <property type="project" value="InterPro"/>
</dbReference>
<keyword evidence="11" id="KW-0407">Ion channel</keyword>
<evidence type="ECO:0000256" key="14">
    <source>
        <dbReference type="SAM" id="SignalP"/>
    </source>
</evidence>
<evidence type="ECO:0000256" key="8">
    <source>
        <dbReference type="ARBA" id="ARBA00023172"/>
    </source>
</evidence>
<evidence type="ECO:0000256" key="13">
    <source>
        <dbReference type="SAM" id="Phobius"/>
    </source>
</evidence>
<dbReference type="SUPFAM" id="SSF53822">
    <property type="entry name" value="Periplasmic binding protein-like I"/>
    <property type="match status" value="1"/>
</dbReference>
<dbReference type="GO" id="GO:0006310">
    <property type="term" value="P:DNA recombination"/>
    <property type="evidence" value="ECO:0007669"/>
    <property type="project" value="UniProtKB-KW"/>
</dbReference>
<feature type="region of interest" description="Disordered" evidence="12">
    <location>
        <begin position="670"/>
        <end position="742"/>
    </location>
</feature>
<accession>A0A2N9I961</accession>
<dbReference type="Pfam" id="PF13456">
    <property type="entry name" value="RVT_3"/>
    <property type="match status" value="1"/>
</dbReference>
<dbReference type="Gene3D" id="3.40.190.10">
    <property type="entry name" value="Periplasmic binding protein-like II"/>
    <property type="match status" value="1"/>
</dbReference>
<feature type="compositionally biased region" description="Basic residues" evidence="12">
    <location>
        <begin position="714"/>
        <end position="725"/>
    </location>
</feature>
<keyword evidence="7" id="KW-0675">Receptor</keyword>
<feature type="chain" id="PRO_5014763881" description="RNase H type-1 domain-containing protein" evidence="14">
    <location>
        <begin position="27"/>
        <end position="2082"/>
    </location>
</feature>
<keyword evidence="2" id="KW-0813">Transport</keyword>
<gene>
    <name evidence="16" type="ORF">FSB_LOCUS48840</name>
</gene>
<dbReference type="Pfam" id="PF03732">
    <property type="entry name" value="Retrotrans_gag"/>
    <property type="match status" value="1"/>
</dbReference>
<dbReference type="Gene3D" id="3.30.420.10">
    <property type="entry name" value="Ribonuclease H-like superfamily/Ribonuclease H"/>
    <property type="match status" value="1"/>
</dbReference>
<sequence>MKIPTRIAFSLFFFIILSESNFLAKAQNTTIFPVNVGVILDFDTWSGKMGLSCINMALADFYASNSNYKTRLVLNSRDSKSVMLLEQPLQEFINSCRLSDCTIVGRKGYWKPLQIRSDGLKTPSLVKSTISKPLTMTTIKPFDLIVGRSFNCIVNHSIGAPSHCHKFQKNDPLALHASTCNIFTCPRYDTSLTRHIEPFRLSHNHVSTSGHATLAFTIQWKTKFQQHNPTILNAELNVIGLWAYDATLALADIVEKVGTTNFNFEKRTNSSNLTDLKTIKIINVNGNGERVIAFWTLENGLVWKLNSTNTSSYSTPKKNLGPIIWPGDSSSVPKGWEIPTSGKKLRIGVPVKDGFSEFFKVTHDPSTNTTQVTGYSIHVFNTVMEALPYAVSYEFIPFAKPNGESAGTYDEMVYQVYLGNFDAIAGDTTIIANRSNFVDFTLPYTESGVTMVVPIKDNESKNAWVFLKHLTLDLWITSGCFFVFIGFVVWVLEHRINEEFRGPPFHEIGASLCYSFSTLIFAQRETVVSNLTRFVVIIWVFVVLILTQSYTYVSYEEGSYVLGILKEMKFDETKLKAFKSLEECDELLLRGSANGGIAIAIDDIPCMKLLLGKYCSNLKTYPLQLAPSVGKYFYRYKISKKMISRIKKVTVYSGRGKEAMIIPEEENPLLETDLSSNNNKRWPEGTPSEKALRSRRIVVRSEIRKEQKPEPSHRYRKPSKMNRRTRITEEPRAGSSTSDQTWDECNEDTVEALQQQPRKLTKKKALTEGTKGEELWIVDPGATGPNPPQLLGPMSLRWFNCLPHSSIYSWNELAEAFVSRFITNSRKPKEFASLMSMRMKDSESLKNYFASYWEVYNEVDGGTEDMAMKTFKEGLHSESELRHSLSKRSARSMRDLMSRIEQYVRVEEDRARIGARSMQSRPPKRPYNTEQKRAKILPRNPTRFPRLKEAGRVYTVFNQPIYRIMGDIKNEPFFMWPAPLGGDLTRRDPNKYCSYHRENVHMTEKCYTLKKHLEDLAKAGHLHRYISDGQRQHYHEGPTTVHNTKPIARVIETIHTSRSNGHSYDRLKSDLKKAQHLREVFQVFEGSVMSKKLMMDFPRNEQQIFFSDEDLRDVQTPHDDPLVIKLRIGDLDVKRVLIDQGSCSEIMYPDLFHGLGLKQSDLQPYDAPLFGFSGESIRPMGRITLNVLTRPISLETKFIVIDVPSPYIAIMGRRWLHRLKAVPSSFHQKLRFPTDFDKYFKIGRELSPVDRTELIDFLVNNVDVFAWDPYEVPGVDPNYIEHRLNTDPHSKLVQQKARRSAPVHAEAIQKEVEKLLQAGAIREIQYPTWLSNTVVVKKKNGKWRVYVDFTNLNQACPKDPFPLPKIDQLVDATAGHDRMSFLDAFQGYHQITLSVEDQEKTAFITPLGIYCYKVMPFGLKNVGTTYQRMVTKMFKDQIGKTMEIYIDDMVVKSRTSQNHLKDLMETFRVLRLHKLRLNASKCVFGVGSGKFLGFMVSHRGIEVNPDQIKVIQELKAPRTYKEVQRLTGMTAALSRFISRSADRCQPFFQLLKKSTTFKWDDRCVSAFEDLKKYLSSSLLLSNLTPGEPLFLYLVVSDRAVSAVLIQIKDTVQCPVYYASKTMTEAETRYPPLEKVGLALITAANKLPQYFQAHTVYVVTQYPIQAMFNKADFTGWIWKWGAKISALGVKYLPRTAIKGQVLADFVAEFAPTSEQKNIGETTPQEDLPECTGWWKVYVDGASNAKGLGTGMVIITSDETVIEQSIRLDFKTSNNEAEYEAVLDGLKSAKMLGARRLIVYCDSLLVASQINEEYMARDERMAAYLLKVQTAMLDFEIVRIEQIGRNLNNHTDALETLASVLSADFKRLIPIKTLATPSIDLPANFVNTITVGPCWMDSYVIYLKESVLPEQKKEAEIIRRKAARFWLSKESKLYKRITPRRSTGETPFSLAYGSEAVIPLEIGLPTLRTLEWDPTRNNLAQSQALDLLEERREQAMIRLASYQQQLKKGYNKNVRPRSFQRGDLILRKVLDNTKNPTDGKLGLNWEGPYRVRFVTGTGAYHLEDLNSLPLPRPWNVSNLRKYFH</sequence>
<protein>
    <recommendedName>
        <fullName evidence="15">RNase H type-1 domain-containing protein</fullName>
    </recommendedName>
</protein>
<dbReference type="InterPro" id="IPR000477">
    <property type="entry name" value="RT_dom"/>
</dbReference>
<keyword evidence="9" id="KW-0325">Glycoprotein</keyword>
<dbReference type="PANTHER" id="PTHR48475:SF1">
    <property type="entry name" value="RNASE H TYPE-1 DOMAIN-CONTAINING PROTEIN"/>
    <property type="match status" value="1"/>
</dbReference>
<dbReference type="Gene3D" id="1.10.287.70">
    <property type="match status" value="1"/>
</dbReference>
<dbReference type="InterPro" id="IPR043128">
    <property type="entry name" value="Rev_trsase/Diguanyl_cyclase"/>
</dbReference>
<evidence type="ECO:0000256" key="9">
    <source>
        <dbReference type="ARBA" id="ARBA00023180"/>
    </source>
</evidence>
<dbReference type="InterPro" id="IPR001320">
    <property type="entry name" value="Iontro_rcpt_C"/>
</dbReference>
<keyword evidence="4 13" id="KW-1133">Transmembrane helix</keyword>
<evidence type="ECO:0000313" key="16">
    <source>
        <dbReference type="EMBL" id="SPD20958.1"/>
    </source>
</evidence>
<dbReference type="SUPFAM" id="SSF56672">
    <property type="entry name" value="DNA/RNA polymerases"/>
    <property type="match status" value="1"/>
</dbReference>
<dbReference type="SMART" id="SM00079">
    <property type="entry name" value="PBPe"/>
    <property type="match status" value="1"/>
</dbReference>